<feature type="domain" description="Integrase catalytic" evidence="8">
    <location>
        <begin position="462"/>
        <end position="628"/>
    </location>
</feature>
<keyword evidence="5" id="KW-0863">Zinc-finger</keyword>
<evidence type="ECO:0000256" key="2">
    <source>
        <dbReference type="ARBA" id="ARBA00022723"/>
    </source>
</evidence>
<evidence type="ECO:0000256" key="1">
    <source>
        <dbReference type="ARBA" id="ARBA00022670"/>
    </source>
</evidence>
<dbReference type="GO" id="GO:0008270">
    <property type="term" value="F:zinc ion binding"/>
    <property type="evidence" value="ECO:0007669"/>
    <property type="project" value="UniProtKB-KW"/>
</dbReference>
<dbReference type="Pfam" id="PF00665">
    <property type="entry name" value="rve"/>
    <property type="match status" value="1"/>
</dbReference>
<dbReference type="Pfam" id="PF13976">
    <property type="entry name" value="gag_pre-integrs"/>
    <property type="match status" value="1"/>
</dbReference>
<evidence type="ECO:0000313" key="10">
    <source>
        <dbReference type="Proteomes" id="UP000436088"/>
    </source>
</evidence>
<dbReference type="InterPro" id="IPR043502">
    <property type="entry name" value="DNA/RNA_pol_sf"/>
</dbReference>
<dbReference type="InterPro" id="IPR036875">
    <property type="entry name" value="Znf_CCHC_sf"/>
</dbReference>
<dbReference type="InterPro" id="IPR001878">
    <property type="entry name" value="Znf_CCHC"/>
</dbReference>
<keyword evidence="10" id="KW-1185">Reference proteome</keyword>
<proteinExistence type="predicted"/>
<keyword evidence="1" id="KW-0645">Protease</keyword>
<keyword evidence="3" id="KW-0064">Aspartyl protease</keyword>
<dbReference type="InterPro" id="IPR057670">
    <property type="entry name" value="SH3_retrovirus"/>
</dbReference>
<evidence type="ECO:0000256" key="5">
    <source>
        <dbReference type="PROSITE-ProRule" id="PRU00047"/>
    </source>
</evidence>
<dbReference type="InterPro" id="IPR001584">
    <property type="entry name" value="Integrase_cat-core"/>
</dbReference>
<dbReference type="InterPro" id="IPR054722">
    <property type="entry name" value="PolX-like_BBD"/>
</dbReference>
<keyword evidence="4" id="KW-0378">Hydrolase</keyword>
<evidence type="ECO:0000259" key="7">
    <source>
        <dbReference type="PROSITE" id="PS50158"/>
    </source>
</evidence>
<dbReference type="PANTHER" id="PTHR42648:SF18">
    <property type="entry name" value="RETROTRANSPOSON, UNCLASSIFIED-LIKE PROTEIN"/>
    <property type="match status" value="1"/>
</dbReference>
<dbReference type="InterPro" id="IPR036397">
    <property type="entry name" value="RNaseH_sf"/>
</dbReference>
<dbReference type="EMBL" id="VEPZ02000792">
    <property type="protein sequence ID" value="KAE8719102.1"/>
    <property type="molecule type" value="Genomic_DNA"/>
</dbReference>
<evidence type="ECO:0008006" key="11">
    <source>
        <dbReference type="Google" id="ProtNLM"/>
    </source>
</evidence>
<feature type="compositionally biased region" description="Gly residues" evidence="6">
    <location>
        <begin position="159"/>
        <end position="168"/>
    </location>
</feature>
<dbReference type="GO" id="GO:0003676">
    <property type="term" value="F:nucleic acid binding"/>
    <property type="evidence" value="ECO:0007669"/>
    <property type="project" value="InterPro"/>
</dbReference>
<dbReference type="Pfam" id="PF22936">
    <property type="entry name" value="Pol_BBD"/>
    <property type="match status" value="1"/>
</dbReference>
<dbReference type="InterPro" id="IPR039537">
    <property type="entry name" value="Retrotran_Ty1/copia-like"/>
</dbReference>
<evidence type="ECO:0000256" key="6">
    <source>
        <dbReference type="SAM" id="MobiDB-lite"/>
    </source>
</evidence>
<feature type="region of interest" description="Disordered" evidence="6">
    <location>
        <begin position="146"/>
        <end position="194"/>
    </location>
</feature>
<name>A0A6A3BVR6_HIBSY</name>
<dbReference type="PROSITE" id="PS50158">
    <property type="entry name" value="ZF_CCHC"/>
    <property type="match status" value="2"/>
</dbReference>
<dbReference type="PROSITE" id="PS50994">
    <property type="entry name" value="INTEGRASE"/>
    <property type="match status" value="1"/>
</dbReference>
<dbReference type="Pfam" id="PF14223">
    <property type="entry name" value="Retrotran_gag_2"/>
    <property type="match status" value="1"/>
</dbReference>
<keyword evidence="2" id="KW-0479">Metal-binding</keyword>
<dbReference type="Pfam" id="PF25597">
    <property type="entry name" value="SH3_retrovirus"/>
    <property type="match status" value="1"/>
</dbReference>
<dbReference type="CDD" id="cd09272">
    <property type="entry name" value="RNase_HI_RT_Ty1"/>
    <property type="match status" value="1"/>
</dbReference>
<dbReference type="SUPFAM" id="SSF53098">
    <property type="entry name" value="Ribonuclease H-like"/>
    <property type="match status" value="1"/>
</dbReference>
<organism evidence="9 10">
    <name type="scientific">Hibiscus syriacus</name>
    <name type="common">Rose of Sharon</name>
    <dbReference type="NCBI Taxonomy" id="106335"/>
    <lineage>
        <taxon>Eukaryota</taxon>
        <taxon>Viridiplantae</taxon>
        <taxon>Streptophyta</taxon>
        <taxon>Embryophyta</taxon>
        <taxon>Tracheophyta</taxon>
        <taxon>Spermatophyta</taxon>
        <taxon>Magnoliopsida</taxon>
        <taxon>eudicotyledons</taxon>
        <taxon>Gunneridae</taxon>
        <taxon>Pentapetalae</taxon>
        <taxon>rosids</taxon>
        <taxon>malvids</taxon>
        <taxon>Malvales</taxon>
        <taxon>Malvaceae</taxon>
        <taxon>Malvoideae</taxon>
        <taxon>Hibiscus</taxon>
    </lineage>
</organism>
<evidence type="ECO:0000313" key="9">
    <source>
        <dbReference type="EMBL" id="KAE8719102.1"/>
    </source>
</evidence>
<feature type="domain" description="CCHC-type" evidence="7">
    <location>
        <begin position="223"/>
        <end position="238"/>
    </location>
</feature>
<evidence type="ECO:0000256" key="3">
    <source>
        <dbReference type="ARBA" id="ARBA00022750"/>
    </source>
</evidence>
<gene>
    <name evidence="9" type="ORF">F3Y22_tig00109972pilonHSYRG00011</name>
</gene>
<dbReference type="AlphaFoldDB" id="A0A6A3BVR6"/>
<accession>A0A6A3BVR6</accession>
<dbReference type="InterPro" id="IPR025724">
    <property type="entry name" value="GAG-pre-integrase_dom"/>
</dbReference>
<dbReference type="SUPFAM" id="SSF56672">
    <property type="entry name" value="DNA/RNA polymerases"/>
    <property type="match status" value="1"/>
</dbReference>
<dbReference type="SUPFAM" id="SSF57756">
    <property type="entry name" value="Retrovirus zinc finger-like domains"/>
    <property type="match status" value="1"/>
</dbReference>
<evidence type="ECO:0000259" key="8">
    <source>
        <dbReference type="PROSITE" id="PS50994"/>
    </source>
</evidence>
<sequence length="1185" mass="135750">MANVTGQMSLPRLTKANYENWSIQMKALLGSQDAWEVVEEATSKEAWDILGKVFKGADRVKQVRLQTLRGELESIKMKELESVSDYITRVQTVVNQLNRNGEALTEARVVEKILRSLTDNFENVVCAIEESKDLATLTVNELTGSLEAHEQRKGRGRGGRGYGRGGQGDSHERYYKENGQSSQPNWRGRGRGRGRGGRLNYSNIECYKCYKYGHYAKDCNSDKCYNCGKVGHFAKDCRADKKVEKTINLALEDEANEGFLLMAQNEFNINNDTLWYLDSGASNHMCGHKYLFKEMKKIEDGHVSFGDASKVEVKGRGTICYLQKDGLIGSIQDVFYVPDLKTNILSMGQLTEKGYSALLKDRILHLKDKQGRIVARVEMGKNRMYKLNLRSVREKCLQIDVEDKASLWHLRFGHLHHGGLKELAKKNMVHGLPDIDYEGKFCEECVLGKQSRTSFQKKAEYRAKHPLELIHTDICGPITPESFSSKRYFISFIDDFSRKTWVHFLKEKSEAFEVFKKFKVMVEKATGRHIKAVRSDRGGKYTSTAFMEYCEEQGIRRFLTAPYSPQQNGVAERKNRTILDMVRSMLKSKKMPKEFWAEAMQCAIYVQNRCPHVKLDDQTPQETWSGQKPTVSHLKVFGSVAYAHVPDQRRTKLEEKSKKYIFIGYDEKTKGYKLFDPISKKVMVSRDVRINEASEWDWNNSTEAIIEVGESSIVLPKSIPTNSETTDDEDEPRQPKIRTIDRNNTWELAELPKGSQPIGVKWVFKKKMNAQGEIERYKARLVAKGYKQKAGIDYDEVFAPVARMKTIRLLISQAAQFKWPIFQMDVKSAFLNGVLEEDIYIEQPPGYVKVEEDKKVLKLKKALYGLKQAPRAWNTRIDTYFMENGFKKCPYEHALYAKKNGGNVLFVALYVDDLIFMGNNDEMIEEFKGTMTQEFEMTDLGLMKFFLGLEFRQVETGIFVSQETYAKEILKKYNMENCNPVSTPMEPGAKLSKFNGGKRVDASRYRSLVGSLQYLTCTRPDLSLSVGIVSRFMEEPVYSHWKALKRILRYIQGTVSLGLFYSKAEDYKLVGYSDSDWCGDIDDRKSTSGYVNLLSKMELKQLGVTVIHVDNKSAIELAKNPVNHERSKHIDIRFHFIRDHVKEGSVELVHVASQDQVADIFTKPLPKVLLDKCKKMIGMMDGRNI</sequence>
<dbReference type="Pfam" id="PF00098">
    <property type="entry name" value="zf-CCHC"/>
    <property type="match status" value="2"/>
</dbReference>
<dbReference type="GO" id="GO:0006508">
    <property type="term" value="P:proteolysis"/>
    <property type="evidence" value="ECO:0007669"/>
    <property type="project" value="UniProtKB-KW"/>
</dbReference>
<dbReference type="SMART" id="SM00343">
    <property type="entry name" value="ZnF_C2HC"/>
    <property type="match status" value="2"/>
</dbReference>
<comment type="caution">
    <text evidence="9">The sequence shown here is derived from an EMBL/GenBank/DDBJ whole genome shotgun (WGS) entry which is preliminary data.</text>
</comment>
<dbReference type="Gene3D" id="4.10.60.10">
    <property type="entry name" value="Zinc finger, CCHC-type"/>
    <property type="match status" value="1"/>
</dbReference>
<dbReference type="Pfam" id="PF07727">
    <property type="entry name" value="RVT_2"/>
    <property type="match status" value="1"/>
</dbReference>
<dbReference type="GO" id="GO:0004190">
    <property type="term" value="F:aspartic-type endopeptidase activity"/>
    <property type="evidence" value="ECO:0007669"/>
    <property type="project" value="UniProtKB-KW"/>
</dbReference>
<dbReference type="GO" id="GO:0015074">
    <property type="term" value="P:DNA integration"/>
    <property type="evidence" value="ECO:0007669"/>
    <property type="project" value="InterPro"/>
</dbReference>
<dbReference type="InterPro" id="IPR013103">
    <property type="entry name" value="RVT_2"/>
</dbReference>
<keyword evidence="5" id="KW-0862">Zinc</keyword>
<evidence type="ECO:0000256" key="4">
    <source>
        <dbReference type="ARBA" id="ARBA00022801"/>
    </source>
</evidence>
<protein>
    <recommendedName>
        <fullName evidence="11">Retrovirus-related Pol polyprotein from transposon TNT 1-94</fullName>
    </recommendedName>
</protein>
<feature type="domain" description="CCHC-type" evidence="7">
    <location>
        <begin position="206"/>
        <end position="219"/>
    </location>
</feature>
<dbReference type="Proteomes" id="UP000436088">
    <property type="component" value="Unassembled WGS sequence"/>
</dbReference>
<dbReference type="PANTHER" id="PTHR42648">
    <property type="entry name" value="TRANSPOSASE, PUTATIVE-RELATED"/>
    <property type="match status" value="1"/>
</dbReference>
<reference evidence="9" key="1">
    <citation type="submission" date="2019-09" db="EMBL/GenBank/DDBJ databases">
        <title>Draft genome information of white flower Hibiscus syriacus.</title>
        <authorList>
            <person name="Kim Y.-M."/>
        </authorList>
    </citation>
    <scope>NUCLEOTIDE SEQUENCE [LARGE SCALE GENOMIC DNA]</scope>
    <source>
        <strain evidence="9">YM2019G1</strain>
    </source>
</reference>
<dbReference type="Gene3D" id="3.30.420.10">
    <property type="entry name" value="Ribonuclease H-like superfamily/Ribonuclease H"/>
    <property type="match status" value="1"/>
</dbReference>
<dbReference type="InterPro" id="IPR012337">
    <property type="entry name" value="RNaseH-like_sf"/>
</dbReference>